<name>A0A822XTT0_NELNU</name>
<protein>
    <submittedName>
        <fullName evidence="1">Uncharacterized protein</fullName>
    </submittedName>
</protein>
<sequence length="48" mass="5298">MLMSALENGALVVWPSGQSSSSRIFRVRLRTAEGIGGSDERRERGFET</sequence>
<dbReference type="Proteomes" id="UP000607653">
    <property type="component" value="Unassembled WGS sequence"/>
</dbReference>
<organism evidence="1 2">
    <name type="scientific">Nelumbo nucifera</name>
    <name type="common">Sacred lotus</name>
    <dbReference type="NCBI Taxonomy" id="4432"/>
    <lineage>
        <taxon>Eukaryota</taxon>
        <taxon>Viridiplantae</taxon>
        <taxon>Streptophyta</taxon>
        <taxon>Embryophyta</taxon>
        <taxon>Tracheophyta</taxon>
        <taxon>Spermatophyta</taxon>
        <taxon>Magnoliopsida</taxon>
        <taxon>Proteales</taxon>
        <taxon>Nelumbonaceae</taxon>
        <taxon>Nelumbo</taxon>
    </lineage>
</organism>
<evidence type="ECO:0000313" key="1">
    <source>
        <dbReference type="EMBL" id="DAD22581.1"/>
    </source>
</evidence>
<evidence type="ECO:0000313" key="2">
    <source>
        <dbReference type="Proteomes" id="UP000607653"/>
    </source>
</evidence>
<gene>
    <name evidence="1" type="ORF">HUJ06_024044</name>
</gene>
<dbReference type="EMBL" id="DUZY01000001">
    <property type="protein sequence ID" value="DAD22581.1"/>
    <property type="molecule type" value="Genomic_DNA"/>
</dbReference>
<keyword evidence="2" id="KW-1185">Reference proteome</keyword>
<accession>A0A822XTT0</accession>
<dbReference type="AlphaFoldDB" id="A0A822XTT0"/>
<comment type="caution">
    <text evidence="1">The sequence shown here is derived from an EMBL/GenBank/DDBJ whole genome shotgun (WGS) entry which is preliminary data.</text>
</comment>
<reference evidence="1 2" key="1">
    <citation type="journal article" date="2020" name="Mol. Biol. Evol.">
        <title>Distinct Expression and Methylation Patterns for Genes with Different Fates following a Single Whole-Genome Duplication in Flowering Plants.</title>
        <authorList>
            <person name="Shi T."/>
            <person name="Rahmani R.S."/>
            <person name="Gugger P.F."/>
            <person name="Wang M."/>
            <person name="Li H."/>
            <person name="Zhang Y."/>
            <person name="Li Z."/>
            <person name="Wang Q."/>
            <person name="Van de Peer Y."/>
            <person name="Marchal K."/>
            <person name="Chen J."/>
        </authorList>
    </citation>
    <scope>NUCLEOTIDE SEQUENCE [LARGE SCALE GENOMIC DNA]</scope>
    <source>
        <tissue evidence="1">Leaf</tissue>
    </source>
</reference>
<proteinExistence type="predicted"/>